<sequence length="289" mass="32758">MRGWDVSDTCNKSVAVYILTQPGDNRRSGLLRMVLHNYIYRRWFRPYRSDIEHQRSICKFILPKDLPEHDNMEPSGSPPESAITTLVAMNKAICAEADTRRRVYAERLAAGDEMVSGESLISGIGDLRCHLIQALFRALLVIVNYRYYETDDDSTTVGRMPLFLVHTGIQDGLSAPISFSSIADKIDGYKGEAQAVVKTTLETAVDFIMGLEQRELGAFWLQPPFPTSGMMIAEARVQPWGDEPLTGPSSRLVNTEEYPQWSGKGEDVDRRMMTGWERHARRRFEAAYM</sequence>
<evidence type="ECO:0000313" key="2">
    <source>
        <dbReference type="EMBL" id="KAK4096608.1"/>
    </source>
</evidence>
<comment type="caution">
    <text evidence="2">The sequence shown here is derived from an EMBL/GenBank/DDBJ whole genome shotgun (WGS) entry which is preliminary data.</text>
</comment>
<evidence type="ECO:0000313" key="3">
    <source>
        <dbReference type="Proteomes" id="UP001305647"/>
    </source>
</evidence>
<keyword evidence="3" id="KW-1185">Reference proteome</keyword>
<dbReference type="Proteomes" id="UP001305647">
    <property type="component" value="Unassembled WGS sequence"/>
</dbReference>
<protein>
    <submittedName>
        <fullName evidence="2">Uncharacterized protein</fullName>
    </submittedName>
</protein>
<evidence type="ECO:0000256" key="1">
    <source>
        <dbReference type="SAM" id="MobiDB-lite"/>
    </source>
</evidence>
<organism evidence="2 3">
    <name type="scientific">Parathielavia hyrcaniae</name>
    <dbReference type="NCBI Taxonomy" id="113614"/>
    <lineage>
        <taxon>Eukaryota</taxon>
        <taxon>Fungi</taxon>
        <taxon>Dikarya</taxon>
        <taxon>Ascomycota</taxon>
        <taxon>Pezizomycotina</taxon>
        <taxon>Sordariomycetes</taxon>
        <taxon>Sordariomycetidae</taxon>
        <taxon>Sordariales</taxon>
        <taxon>Chaetomiaceae</taxon>
        <taxon>Parathielavia</taxon>
    </lineage>
</organism>
<accession>A0AAN6PRV1</accession>
<reference evidence="2" key="2">
    <citation type="submission" date="2023-05" db="EMBL/GenBank/DDBJ databases">
        <authorList>
            <consortium name="Lawrence Berkeley National Laboratory"/>
            <person name="Steindorff A."/>
            <person name="Hensen N."/>
            <person name="Bonometti L."/>
            <person name="Westerberg I."/>
            <person name="Brannstrom I.O."/>
            <person name="Guillou S."/>
            <person name="Cros-Aarteil S."/>
            <person name="Calhoun S."/>
            <person name="Haridas S."/>
            <person name="Kuo A."/>
            <person name="Mondo S."/>
            <person name="Pangilinan J."/>
            <person name="Riley R."/>
            <person name="Labutti K."/>
            <person name="Andreopoulos B."/>
            <person name="Lipzen A."/>
            <person name="Chen C."/>
            <person name="Yanf M."/>
            <person name="Daum C."/>
            <person name="Ng V."/>
            <person name="Clum A."/>
            <person name="Ohm R."/>
            <person name="Martin F."/>
            <person name="Silar P."/>
            <person name="Natvig D."/>
            <person name="Lalanne C."/>
            <person name="Gautier V."/>
            <person name="Ament-Velasquez S.L."/>
            <person name="Kruys A."/>
            <person name="Hutchinson M.I."/>
            <person name="Powell A.J."/>
            <person name="Barry K."/>
            <person name="Miller A.N."/>
            <person name="Grigoriev I.V."/>
            <person name="Debuchy R."/>
            <person name="Gladieux P."/>
            <person name="Thoren M.H."/>
            <person name="Johannesson H."/>
        </authorList>
    </citation>
    <scope>NUCLEOTIDE SEQUENCE</scope>
    <source>
        <strain evidence="2">CBS 757.83</strain>
    </source>
</reference>
<reference evidence="2" key="1">
    <citation type="journal article" date="2023" name="Mol. Phylogenet. Evol.">
        <title>Genome-scale phylogeny and comparative genomics of the fungal order Sordariales.</title>
        <authorList>
            <person name="Hensen N."/>
            <person name="Bonometti L."/>
            <person name="Westerberg I."/>
            <person name="Brannstrom I.O."/>
            <person name="Guillou S."/>
            <person name="Cros-Aarteil S."/>
            <person name="Calhoun S."/>
            <person name="Haridas S."/>
            <person name="Kuo A."/>
            <person name="Mondo S."/>
            <person name="Pangilinan J."/>
            <person name="Riley R."/>
            <person name="LaButti K."/>
            <person name="Andreopoulos B."/>
            <person name="Lipzen A."/>
            <person name="Chen C."/>
            <person name="Yan M."/>
            <person name="Daum C."/>
            <person name="Ng V."/>
            <person name="Clum A."/>
            <person name="Steindorff A."/>
            <person name="Ohm R.A."/>
            <person name="Martin F."/>
            <person name="Silar P."/>
            <person name="Natvig D.O."/>
            <person name="Lalanne C."/>
            <person name="Gautier V."/>
            <person name="Ament-Velasquez S.L."/>
            <person name="Kruys A."/>
            <person name="Hutchinson M.I."/>
            <person name="Powell A.J."/>
            <person name="Barry K."/>
            <person name="Miller A.N."/>
            <person name="Grigoriev I.V."/>
            <person name="Debuchy R."/>
            <person name="Gladieux P."/>
            <person name="Hiltunen Thoren M."/>
            <person name="Johannesson H."/>
        </authorList>
    </citation>
    <scope>NUCLEOTIDE SEQUENCE</scope>
    <source>
        <strain evidence="2">CBS 757.83</strain>
    </source>
</reference>
<dbReference type="AlphaFoldDB" id="A0AAN6PRV1"/>
<name>A0AAN6PRV1_9PEZI</name>
<dbReference type="EMBL" id="MU863705">
    <property type="protein sequence ID" value="KAK4096608.1"/>
    <property type="molecule type" value="Genomic_DNA"/>
</dbReference>
<gene>
    <name evidence="2" type="ORF">N658DRAFT_480341</name>
</gene>
<proteinExistence type="predicted"/>
<feature type="region of interest" description="Disordered" evidence="1">
    <location>
        <begin position="243"/>
        <end position="266"/>
    </location>
</feature>